<dbReference type="InterPro" id="IPR039662">
    <property type="entry name" value="Cohesin_Scc3/SA"/>
</dbReference>
<evidence type="ECO:0000256" key="3">
    <source>
        <dbReference type="SAM" id="Coils"/>
    </source>
</evidence>
<feature type="region of interest" description="Disordered" evidence="4">
    <location>
        <begin position="1"/>
        <end position="67"/>
    </location>
</feature>
<dbReference type="GeneTree" id="ENSGT00950000182972"/>
<dbReference type="GO" id="GO:0051301">
    <property type="term" value="P:cell division"/>
    <property type="evidence" value="ECO:0007669"/>
    <property type="project" value="UniProtKB-UniRule"/>
</dbReference>
<protein>
    <recommendedName>
        <fullName evidence="2">Cohesin subunit SA</fullName>
    </recommendedName>
    <alternativeName>
        <fullName evidence="2">SCC3 homolog</fullName>
    </alternativeName>
    <alternativeName>
        <fullName evidence="2">Stromal antigen</fullName>
    </alternativeName>
</protein>
<dbReference type="InterPro" id="IPR013721">
    <property type="entry name" value="STAG"/>
</dbReference>
<dbReference type="InterPro" id="IPR016024">
    <property type="entry name" value="ARM-type_fold"/>
</dbReference>
<dbReference type="Proteomes" id="UP000265040">
    <property type="component" value="Chromosome 14"/>
</dbReference>
<comment type="function">
    <text evidence="2">Component of cohesin complex, a complex required for the cohesion of sister chromatids after DNA replication. The cohesin complex apparently forms a large proteinaceous ring within which sister chromatids can be trapped. At anaphase, the complex is cleaved and dissociates from chromatin, allowing sister chromatids to segregate.</text>
</comment>
<dbReference type="SUPFAM" id="SSF48371">
    <property type="entry name" value="ARM repeat"/>
    <property type="match status" value="1"/>
</dbReference>
<reference evidence="6" key="1">
    <citation type="submission" date="2021-04" db="EMBL/GenBank/DDBJ databases">
        <authorList>
            <consortium name="Wellcome Sanger Institute Data Sharing"/>
        </authorList>
    </citation>
    <scope>NUCLEOTIDE SEQUENCE [LARGE SCALE GENOMIC DNA]</scope>
</reference>
<dbReference type="PROSITE" id="PS51425">
    <property type="entry name" value="SCD"/>
    <property type="match status" value="1"/>
</dbReference>
<dbReference type="GO" id="GO:0000785">
    <property type="term" value="C:chromatin"/>
    <property type="evidence" value="ECO:0007669"/>
    <property type="project" value="UniProtKB-UniRule"/>
</dbReference>
<accession>A0A7N6AB46</accession>
<dbReference type="InterPro" id="IPR056396">
    <property type="entry name" value="HEAT_SCC3-SA"/>
</dbReference>
<reference evidence="6" key="2">
    <citation type="submission" date="2025-08" db="UniProtKB">
        <authorList>
            <consortium name="Ensembl"/>
        </authorList>
    </citation>
    <scope>IDENTIFICATION</scope>
</reference>
<dbReference type="PANTHER" id="PTHR11199">
    <property type="entry name" value="STROMAL ANTIGEN"/>
    <property type="match status" value="1"/>
</dbReference>
<evidence type="ECO:0000313" key="7">
    <source>
        <dbReference type="Proteomes" id="UP000265040"/>
    </source>
</evidence>
<keyword evidence="2" id="KW-0158">Chromosome</keyword>
<dbReference type="PANTHER" id="PTHR11199:SF3">
    <property type="entry name" value="COHESIN SUBUNIT SA-2"/>
    <property type="match status" value="1"/>
</dbReference>
<comment type="subcellular location">
    <subcellularLocation>
        <location evidence="2">Nucleus</location>
    </subcellularLocation>
    <subcellularLocation>
        <location evidence="2">Chromosome</location>
    </subcellularLocation>
    <subcellularLocation>
        <location evidence="2">Chromosome</location>
        <location evidence="2">Centromere</location>
    </subcellularLocation>
</comment>
<keyword evidence="2" id="KW-0132">Cell division</keyword>
<dbReference type="Ensembl" id="ENSATET00000070942.2">
    <property type="protein sequence ID" value="ENSATEP00000045785.2"/>
    <property type="gene ID" value="ENSATEG00000012967.3"/>
</dbReference>
<dbReference type="GO" id="GO:0005634">
    <property type="term" value="C:nucleus"/>
    <property type="evidence" value="ECO:0007669"/>
    <property type="project" value="UniProtKB-SubCell"/>
</dbReference>
<dbReference type="Pfam" id="PF08514">
    <property type="entry name" value="STAG"/>
    <property type="match status" value="1"/>
</dbReference>
<dbReference type="GO" id="GO:0007059">
    <property type="term" value="P:chromosome segregation"/>
    <property type="evidence" value="ECO:0007669"/>
    <property type="project" value="UniProtKB-KW"/>
</dbReference>
<dbReference type="GO" id="GO:0003682">
    <property type="term" value="F:chromatin binding"/>
    <property type="evidence" value="ECO:0007669"/>
    <property type="project" value="TreeGrafter"/>
</dbReference>
<feature type="compositionally biased region" description="Gly residues" evidence="4">
    <location>
        <begin position="56"/>
        <end position="67"/>
    </location>
</feature>
<keyword evidence="7" id="KW-1185">Reference proteome</keyword>
<evidence type="ECO:0000313" key="6">
    <source>
        <dbReference type="Ensembl" id="ENSATEP00000045785.2"/>
    </source>
</evidence>
<evidence type="ECO:0000256" key="2">
    <source>
        <dbReference type="RuleBase" id="RU369063"/>
    </source>
</evidence>
<feature type="coiled-coil region" evidence="3">
    <location>
        <begin position="232"/>
        <end position="285"/>
    </location>
</feature>
<dbReference type="GO" id="GO:0007062">
    <property type="term" value="P:sister chromatid cohesion"/>
    <property type="evidence" value="ECO:0007669"/>
    <property type="project" value="UniProtKB-UniRule"/>
</dbReference>
<keyword evidence="2" id="KW-0539">Nucleus</keyword>
<keyword evidence="2" id="KW-0159">Chromosome partition</keyword>
<dbReference type="GO" id="GO:0008278">
    <property type="term" value="C:cohesin complex"/>
    <property type="evidence" value="ECO:0007669"/>
    <property type="project" value="UniProtKB-UniRule"/>
</dbReference>
<sequence>MIAAQDLHTEFQFPQEADSQLSSDTDLEDPDGKNARTGRGMAAKKGKKATGDKAKGGGAGKGPGAGWMNGHHQKNGMENMTLFEVVKMGKSATQSVVDDWIEAYKHDRDVALLDLINFFIQCSGCKGAVSGEMFRHMQNSEIIRKMTEEFDEDSGDYPLTLSGPQWKKFRISFCDFIAVLVRQCQYSIIYDEYMMDTVISLLTGLSDSQVRAFRHTSTLAAMKLMTALVNVALNLSINMDNTQRQYETERNKVIAKRANDRLELLLQKRKELQENQDEIENMMNAIFKGVFVHRYRDAIAEIRAICIEEIGVWMKLYSDAFLNDSYLKYVGWTMHDKQGEVRLKCLTALQGLYFNRELSARLELFTSRFKDRIVSMTLDKEYDVAVQAIKLLTLVLQSSDEVLTAEDCESVYHLVYSAHRPIAVASGEFLFKKLFSHRGPEEEGLPRRGRQSLNGSLIKTTVFFFLESELHEHGAYLVDSLWECASDLLKDWETMISLLLDEPMPGEEALTDRQETALVEIMLCAIRQACECHPPVGRGTGKRVLTAKEKKTQLDDRTRITEMFAVALPLLLAKYCVDIDKVTNLLQIPKYFDLDIYTTGRLEKHLDALLRQIWEVVDKHTDTEVLEACSTTYRYLCNEEFTIFNRVDIARSQLLDELVDKFARLVEDFLQEGEEPDEDDAYQVLSTLKKLSAFHNAHDLSKWDLFTCNYRLLNTGLQNGDMPEQIVIHTMQCTHYIILWHLVFKKGWLNHSGMLGRLPTFCLMCQRYLNSINNAVKEQAFTVLCDLLLIFSHQIMSSGREQLEPLVYTPDSSLQAELLDFILDHVFIDQDDDNSTDGQQDDEASKIEALHKRRNLLAAYCKLIIYNVVEINTGADIFKQYMRLFNEMLSDLGFNFDRSSSAFCGIKELARRFSLTFGLDQLKTREAIAMLHKDGIEFAFKEPSSQGEGGPPLNLAFLDILSEFSSKLIRQDKRTVHMYLERFMTFHMALQREDCWLPLISYRNSLQVGGDDDTMSVISGISSRGSTVRSKKSKPATSSKRKFCSSSDAVWMNREQNVQTPVMMHSPHLTSTVLKDPKKMRAEDSYSGAYAMPTEQHPQQASKHKSLKKTSCNVYRIYVLHRRRGSGLMEDDEEPIVEDVMMSSEDRLEDINEGMDFDTMDIDLPASKNRRERTELKPDYFDPSSIMDESVRIFCIVQ</sequence>
<dbReference type="Pfam" id="PF21581">
    <property type="entry name" value="SCD"/>
    <property type="match status" value="1"/>
</dbReference>
<evidence type="ECO:0000256" key="1">
    <source>
        <dbReference type="ARBA" id="ARBA00005486"/>
    </source>
</evidence>
<feature type="domain" description="SCD" evidence="5">
    <location>
        <begin position="291"/>
        <end position="376"/>
    </location>
</feature>
<dbReference type="Pfam" id="PF24571">
    <property type="entry name" value="HEAT_SCC3-SA"/>
    <property type="match status" value="1"/>
</dbReference>
<organism evidence="6 7">
    <name type="scientific">Anabas testudineus</name>
    <name type="common">Climbing perch</name>
    <name type="synonym">Anthias testudineus</name>
    <dbReference type="NCBI Taxonomy" id="64144"/>
    <lineage>
        <taxon>Eukaryota</taxon>
        <taxon>Metazoa</taxon>
        <taxon>Chordata</taxon>
        <taxon>Craniata</taxon>
        <taxon>Vertebrata</taxon>
        <taxon>Euteleostomi</taxon>
        <taxon>Actinopterygii</taxon>
        <taxon>Neopterygii</taxon>
        <taxon>Teleostei</taxon>
        <taxon>Neoteleostei</taxon>
        <taxon>Acanthomorphata</taxon>
        <taxon>Anabantaria</taxon>
        <taxon>Anabantiformes</taxon>
        <taxon>Anabantoidei</taxon>
        <taxon>Anabantidae</taxon>
        <taxon>Anabas</taxon>
    </lineage>
</organism>
<reference evidence="6" key="3">
    <citation type="submission" date="2025-09" db="UniProtKB">
        <authorList>
            <consortium name="Ensembl"/>
        </authorList>
    </citation>
    <scope>IDENTIFICATION</scope>
</reference>
<keyword evidence="2" id="KW-0131">Cell cycle</keyword>
<keyword evidence="3" id="KW-0175">Coiled coil</keyword>
<name>A0A7N6AB46_ANATE</name>
<proteinExistence type="inferred from homology"/>
<dbReference type="GO" id="GO:0000775">
    <property type="term" value="C:chromosome, centromeric region"/>
    <property type="evidence" value="ECO:0007669"/>
    <property type="project" value="UniProtKB-SubCell"/>
</dbReference>
<evidence type="ECO:0000256" key="4">
    <source>
        <dbReference type="SAM" id="MobiDB-lite"/>
    </source>
</evidence>
<dbReference type="AlphaFoldDB" id="A0A7N6AB46"/>
<dbReference type="InterPro" id="IPR020839">
    <property type="entry name" value="SCD"/>
</dbReference>
<comment type="subunit">
    <text evidence="2">Part of the cohesin complex which is composed of a heterodimer between a SMC1 protein (SMC1A or SMC1B) and SMC3, which are attached via their hinge domain, and RAD21 which link them at their heads, and one STAG protein.</text>
</comment>
<comment type="similarity">
    <text evidence="1 2">Belongs to the SCC3 family.</text>
</comment>
<evidence type="ECO:0000259" key="5">
    <source>
        <dbReference type="PROSITE" id="PS51425"/>
    </source>
</evidence>